<sequence>MPTLCCNTLVQENHYYRDALRLATDLVNRPPLRPEELADRWNELGLGSRARASDADLEEVSRFTQRWTAVIDARTEEERVALLNELLAEAAAYPRITDHDGSGWHLHYRDDDVPLAAMIRAVTAVAAAKHLTEHGMHRLGRCALAECAQAFVDLTRGGRQRYCTRVCANRDAVRRHRARHQR</sequence>
<evidence type="ECO:0000313" key="3">
    <source>
        <dbReference type="EMBL" id="SFD78540.1"/>
    </source>
</evidence>
<dbReference type="Gene3D" id="1.10.3300.10">
    <property type="entry name" value="Jann2411-like domain"/>
    <property type="match status" value="1"/>
</dbReference>
<dbReference type="Pfam" id="PF11706">
    <property type="entry name" value="zf-CGNR"/>
    <property type="match status" value="1"/>
</dbReference>
<dbReference type="InterPro" id="IPR023286">
    <property type="entry name" value="ABATE_dom_sf"/>
</dbReference>
<proteinExistence type="predicted"/>
<dbReference type="PANTHER" id="PTHR35525:SF3">
    <property type="entry name" value="BLL6575 PROTEIN"/>
    <property type="match status" value="1"/>
</dbReference>
<evidence type="ECO:0000313" key="4">
    <source>
        <dbReference type="Proteomes" id="UP000199690"/>
    </source>
</evidence>
<accession>A0A1H5WRK6</accession>
<dbReference type="InterPro" id="IPR010852">
    <property type="entry name" value="ABATE"/>
</dbReference>
<accession>A0A1I1VDK3</accession>
<gene>
    <name evidence="2" type="ORF">SAMN02982929_01274</name>
    <name evidence="3" type="ORF">SAMN05216506_106250</name>
</gene>
<organism evidence="2 5">
    <name type="scientific">Saccharopolyspora kobensis</name>
    <dbReference type="NCBI Taxonomy" id="146035"/>
    <lineage>
        <taxon>Bacteria</taxon>
        <taxon>Bacillati</taxon>
        <taxon>Actinomycetota</taxon>
        <taxon>Actinomycetes</taxon>
        <taxon>Pseudonocardiales</taxon>
        <taxon>Pseudonocardiaceae</taxon>
        <taxon>Saccharopolyspora</taxon>
    </lineage>
</organism>
<evidence type="ECO:0000313" key="2">
    <source>
        <dbReference type="EMBL" id="SEG01816.1"/>
    </source>
</evidence>
<dbReference type="AlphaFoldDB" id="A0A1H5WRK6"/>
<reference evidence="2" key="1">
    <citation type="submission" date="2016-10" db="EMBL/GenBank/DDBJ databases">
        <authorList>
            <person name="de Groot N.N."/>
        </authorList>
    </citation>
    <scope>NUCLEOTIDE SEQUENCE [LARGE SCALE GENOMIC DNA]</scope>
    <source>
        <strain evidence="2">ATCC 20501</strain>
    </source>
</reference>
<keyword evidence="4" id="KW-1185">Reference proteome</keyword>
<reference evidence="4 5" key="2">
    <citation type="submission" date="2016-10" db="EMBL/GenBank/DDBJ databases">
        <authorList>
            <person name="Varghese N."/>
            <person name="Submissions S."/>
        </authorList>
    </citation>
    <scope>NUCLEOTIDE SEQUENCE [LARGE SCALE GENOMIC DNA]</scope>
    <source>
        <strain evidence="5">ATCC 20501</strain>
        <strain evidence="3 4">CGMCC 4.3529</strain>
    </source>
</reference>
<dbReference type="SMR" id="A0A1H5WRK6"/>
<dbReference type="EMBL" id="FNVB01000002">
    <property type="protein sequence ID" value="SEG01816.1"/>
    <property type="molecule type" value="Genomic_DNA"/>
</dbReference>
<evidence type="ECO:0000313" key="5">
    <source>
        <dbReference type="Proteomes" id="UP000236729"/>
    </source>
</evidence>
<dbReference type="EMBL" id="FOME01000006">
    <property type="protein sequence ID" value="SFD78540.1"/>
    <property type="molecule type" value="Genomic_DNA"/>
</dbReference>
<evidence type="ECO:0000259" key="1">
    <source>
        <dbReference type="Pfam" id="PF11706"/>
    </source>
</evidence>
<dbReference type="Proteomes" id="UP000236729">
    <property type="component" value="Unassembled WGS sequence"/>
</dbReference>
<protein>
    <submittedName>
        <fullName evidence="2">Conserved protein containing a Zn-ribbon-like motif, possibly RNA-binding</fullName>
    </submittedName>
</protein>
<dbReference type="InterPro" id="IPR021005">
    <property type="entry name" value="Znf_CGNR"/>
</dbReference>
<name>A0A1H5WRK6_9PSEU</name>
<dbReference type="PANTHER" id="PTHR35525">
    <property type="entry name" value="BLL6575 PROTEIN"/>
    <property type="match status" value="1"/>
</dbReference>
<dbReference type="SUPFAM" id="SSF160904">
    <property type="entry name" value="Jann2411-like"/>
    <property type="match status" value="1"/>
</dbReference>
<feature type="domain" description="Zinc finger CGNR" evidence="1">
    <location>
        <begin position="138"/>
        <end position="180"/>
    </location>
</feature>
<dbReference type="Proteomes" id="UP000199690">
    <property type="component" value="Unassembled WGS sequence"/>
</dbReference>